<evidence type="ECO:0000313" key="4">
    <source>
        <dbReference type="Proteomes" id="UP000298180"/>
    </source>
</evidence>
<dbReference type="EMBL" id="SMLM01000001">
    <property type="protein sequence ID" value="TFZ06754.1"/>
    <property type="molecule type" value="Genomic_DNA"/>
</dbReference>
<dbReference type="RefSeq" id="WP_135262841.1">
    <property type="nucleotide sequence ID" value="NZ_SMLM01000001.1"/>
</dbReference>
<dbReference type="AlphaFoldDB" id="A0A4Z0C703"/>
<feature type="signal peptide" evidence="2">
    <location>
        <begin position="1"/>
        <end position="26"/>
    </location>
</feature>
<dbReference type="OrthoDB" id="8912932at2"/>
<evidence type="ECO:0000313" key="3">
    <source>
        <dbReference type="EMBL" id="TFZ06754.1"/>
    </source>
</evidence>
<protein>
    <recommendedName>
        <fullName evidence="5">DUF4148 domain-containing protein</fullName>
    </recommendedName>
</protein>
<feature type="chain" id="PRO_5021434358" description="DUF4148 domain-containing protein" evidence="2">
    <location>
        <begin position="27"/>
        <end position="114"/>
    </location>
</feature>
<comment type="caution">
    <text evidence="3">The sequence shown here is derived from an EMBL/GenBank/DDBJ whole genome shotgun (WGS) entry which is preliminary data.</text>
</comment>
<name>A0A4Z0C703_9BURK</name>
<reference evidence="3 4" key="1">
    <citation type="submission" date="2019-03" db="EMBL/GenBank/DDBJ databases">
        <title>Ramlibacter henchirensis DSM 14656, whole genome shotgun sequence.</title>
        <authorList>
            <person name="Zhang X."/>
            <person name="Feng G."/>
            <person name="Zhu H."/>
        </authorList>
    </citation>
    <scope>NUCLEOTIDE SEQUENCE [LARGE SCALE GENOMIC DNA]</scope>
    <source>
        <strain evidence="3 4">DSM 14656</strain>
    </source>
</reference>
<keyword evidence="2" id="KW-0732">Signal</keyword>
<proteinExistence type="predicted"/>
<evidence type="ECO:0008006" key="5">
    <source>
        <dbReference type="Google" id="ProtNLM"/>
    </source>
</evidence>
<feature type="region of interest" description="Disordered" evidence="1">
    <location>
        <begin position="23"/>
        <end position="57"/>
    </location>
</feature>
<sequence length="114" mass="12167">MRVHPARSWAVLLLAGAMAASANAQAVPDNAPPEPEPGRVLSDAQPLPAEERDSSGAVLLENSRVRAQRGNAFDASAERTGITSTIGRNVSRVIERARSWNDVREADASQLPQD</sequence>
<gene>
    <name evidence="3" type="ORF">EZ313_09070</name>
</gene>
<evidence type="ECO:0000256" key="2">
    <source>
        <dbReference type="SAM" id="SignalP"/>
    </source>
</evidence>
<evidence type="ECO:0000256" key="1">
    <source>
        <dbReference type="SAM" id="MobiDB-lite"/>
    </source>
</evidence>
<keyword evidence="4" id="KW-1185">Reference proteome</keyword>
<accession>A0A4Z0C703</accession>
<organism evidence="3 4">
    <name type="scientific">Ramlibacter henchirensis</name>
    <dbReference type="NCBI Taxonomy" id="204072"/>
    <lineage>
        <taxon>Bacteria</taxon>
        <taxon>Pseudomonadati</taxon>
        <taxon>Pseudomonadota</taxon>
        <taxon>Betaproteobacteria</taxon>
        <taxon>Burkholderiales</taxon>
        <taxon>Comamonadaceae</taxon>
        <taxon>Ramlibacter</taxon>
    </lineage>
</organism>
<dbReference type="Proteomes" id="UP000298180">
    <property type="component" value="Unassembled WGS sequence"/>
</dbReference>